<reference evidence="3 4" key="1">
    <citation type="journal article" date="2024" name="bioRxiv">
        <title>Comparative genomics of Cryptococcus and Kwoniella reveals pathogenesis evolution and contrasting karyotype dynamics via intercentromeric recombination or chromosome fusion.</title>
        <authorList>
            <person name="Coelho M.A."/>
            <person name="David-Palma M."/>
            <person name="Shea T."/>
            <person name="Bowers K."/>
            <person name="McGinley-Smith S."/>
            <person name="Mohammad A.W."/>
            <person name="Gnirke A."/>
            <person name="Yurkov A.M."/>
            <person name="Nowrousian M."/>
            <person name="Sun S."/>
            <person name="Cuomo C.A."/>
            <person name="Heitman J."/>
        </authorList>
    </citation>
    <scope>NUCLEOTIDE SEQUENCE [LARGE SCALE GENOMIC DNA]</scope>
    <source>
        <strain evidence="3 4">CBS 13917</strain>
    </source>
</reference>
<evidence type="ECO:0000256" key="2">
    <source>
        <dbReference type="SAM" id="Phobius"/>
    </source>
</evidence>
<feature type="region of interest" description="Disordered" evidence="1">
    <location>
        <begin position="195"/>
        <end position="224"/>
    </location>
</feature>
<feature type="compositionally biased region" description="Polar residues" evidence="1">
    <location>
        <begin position="195"/>
        <end position="205"/>
    </location>
</feature>
<comment type="caution">
    <text evidence="3">The sequence shown here is derived from an EMBL/GenBank/DDBJ whole genome shotgun (WGS) entry which is preliminary data.</text>
</comment>
<feature type="compositionally biased region" description="Basic and acidic residues" evidence="1">
    <location>
        <begin position="212"/>
        <end position="224"/>
    </location>
</feature>
<keyword evidence="2" id="KW-1133">Transmembrane helix</keyword>
<dbReference type="EMBL" id="JBCAWK010000007">
    <property type="protein sequence ID" value="KAK8853508.1"/>
    <property type="molecule type" value="Genomic_DNA"/>
</dbReference>
<feature type="transmembrane region" description="Helical" evidence="2">
    <location>
        <begin position="12"/>
        <end position="35"/>
    </location>
</feature>
<keyword evidence="4" id="KW-1185">Reference proteome</keyword>
<organism evidence="3 4">
    <name type="scientific">Kwoniella newhampshirensis</name>
    <dbReference type="NCBI Taxonomy" id="1651941"/>
    <lineage>
        <taxon>Eukaryota</taxon>
        <taxon>Fungi</taxon>
        <taxon>Dikarya</taxon>
        <taxon>Basidiomycota</taxon>
        <taxon>Agaricomycotina</taxon>
        <taxon>Tremellomycetes</taxon>
        <taxon>Tremellales</taxon>
        <taxon>Cryptococcaceae</taxon>
        <taxon>Kwoniella</taxon>
    </lineage>
</organism>
<feature type="transmembrane region" description="Helical" evidence="2">
    <location>
        <begin position="165"/>
        <end position="188"/>
    </location>
</feature>
<dbReference type="AlphaFoldDB" id="A0AAW0YQB8"/>
<dbReference type="Proteomes" id="UP001388673">
    <property type="component" value="Unassembled WGS sequence"/>
</dbReference>
<proteinExistence type="predicted"/>
<evidence type="ECO:0000313" key="4">
    <source>
        <dbReference type="Proteomes" id="UP001388673"/>
    </source>
</evidence>
<evidence type="ECO:0008006" key="5">
    <source>
        <dbReference type="Google" id="ProtNLM"/>
    </source>
</evidence>
<name>A0AAW0YQB8_9TREE</name>
<dbReference type="RefSeq" id="XP_066802694.1">
    <property type="nucleotide sequence ID" value="XM_066947315.1"/>
</dbReference>
<dbReference type="GeneID" id="92181473"/>
<gene>
    <name evidence="3" type="ORF">IAR55_004215</name>
</gene>
<feature type="transmembrane region" description="Helical" evidence="2">
    <location>
        <begin position="66"/>
        <end position="86"/>
    </location>
</feature>
<feature type="transmembrane region" description="Helical" evidence="2">
    <location>
        <begin position="98"/>
        <end position="121"/>
    </location>
</feature>
<evidence type="ECO:0000313" key="3">
    <source>
        <dbReference type="EMBL" id="KAK8853508.1"/>
    </source>
</evidence>
<accession>A0AAW0YQB8</accession>
<sequence>MWSDCRTTRAVELTTFIITFALAVTTLGAVGNALAKRNHEVGEATRLAAAARVHLIVATNQITQPGYALCAAACCTIVNTLTLIILSIKIPVILRKFLWFVFLFAVFDALFLLATCIAVLYNAKRGHLTLYGTIGSLVLPQSVLKEQAASLGLTDAFWGKGYVRFMAIVSVPTTSFAISTAGLAYGWWRRERSATHTQQSPSNNPGFPHVTSNDEKGRRVSDQV</sequence>
<keyword evidence="2" id="KW-0812">Transmembrane</keyword>
<protein>
    <recommendedName>
        <fullName evidence="5">MARVEL domain-containing protein</fullName>
    </recommendedName>
</protein>
<evidence type="ECO:0000256" key="1">
    <source>
        <dbReference type="SAM" id="MobiDB-lite"/>
    </source>
</evidence>
<dbReference type="KEGG" id="kne:92181473"/>
<keyword evidence="2" id="KW-0472">Membrane</keyword>